<sequence length="123" mass="14653">MVDESVCAVCNYNRPGKTCDRRLNWAWTGEFLPAHRDEFNMIKRALNQETFPPKRPGGPASFQRLAIRVQEFLEDLLQLAHKCILNSFYGYIMRKGARWHSKEALRLRLSRWLKRWWSRSDGR</sequence>
<keyword evidence="1" id="KW-0004">4Fe-4S</keyword>
<comment type="catalytic activity">
    <reaction evidence="1">
        <text>DNA(n) + a 2'-deoxyribonucleoside 5'-triphosphate = DNA(n+1) + diphosphate</text>
        <dbReference type="Rhea" id="RHEA:22508"/>
        <dbReference type="Rhea" id="RHEA-COMP:17339"/>
        <dbReference type="Rhea" id="RHEA-COMP:17340"/>
        <dbReference type="ChEBI" id="CHEBI:33019"/>
        <dbReference type="ChEBI" id="CHEBI:61560"/>
        <dbReference type="ChEBI" id="CHEBI:173112"/>
        <dbReference type="EC" id="2.7.7.7"/>
    </reaction>
</comment>
<dbReference type="GO" id="GO:0051539">
    <property type="term" value="F:4 iron, 4 sulfur cluster binding"/>
    <property type="evidence" value="ECO:0007669"/>
    <property type="project" value="UniProtKB-KW"/>
</dbReference>
<dbReference type="GO" id="GO:0006297">
    <property type="term" value="P:nucleotide-excision repair, DNA gap filling"/>
    <property type="evidence" value="ECO:0007669"/>
    <property type="project" value="TreeGrafter"/>
</dbReference>
<keyword evidence="1" id="KW-0548">Nucleotidyltransferase</keyword>
<organism evidence="2">
    <name type="scientific">Psilocybe cubensis</name>
    <name type="common">Psychedelic mushroom</name>
    <name type="synonym">Stropharia cubensis</name>
    <dbReference type="NCBI Taxonomy" id="181762"/>
    <lineage>
        <taxon>Eukaryota</taxon>
        <taxon>Fungi</taxon>
        <taxon>Dikarya</taxon>
        <taxon>Basidiomycota</taxon>
        <taxon>Agaricomycotina</taxon>
        <taxon>Agaricomycetes</taxon>
        <taxon>Agaricomycetidae</taxon>
        <taxon>Agaricales</taxon>
        <taxon>Agaricineae</taxon>
        <taxon>Strophariaceae</taxon>
        <taxon>Psilocybe</taxon>
    </lineage>
</organism>
<dbReference type="PANTHER" id="PTHR10670">
    <property type="entry name" value="DNA POLYMERASE EPSILON CATALYTIC SUBUNIT A"/>
    <property type="match status" value="1"/>
</dbReference>
<keyword evidence="1" id="KW-0479">Metal-binding</keyword>
<keyword evidence="1" id="KW-0411">Iron-sulfur</keyword>
<keyword evidence="1" id="KW-0408">Iron</keyword>
<keyword evidence="1" id="KW-0239">DNA-directed DNA polymerase</keyword>
<dbReference type="GO" id="GO:0008310">
    <property type="term" value="F:single-stranded DNA 3'-5' DNA exonuclease activity"/>
    <property type="evidence" value="ECO:0007669"/>
    <property type="project" value="TreeGrafter"/>
</dbReference>
<dbReference type="EC" id="2.7.7.7" evidence="1"/>
<dbReference type="SUPFAM" id="SSF56672">
    <property type="entry name" value="DNA/RNA polymerases"/>
    <property type="match status" value="1"/>
</dbReference>
<keyword evidence="1" id="KW-0539">Nucleus</keyword>
<evidence type="ECO:0000256" key="1">
    <source>
        <dbReference type="RuleBase" id="RU365029"/>
    </source>
</evidence>
<dbReference type="AlphaFoldDB" id="A0A8H7Y3E8"/>
<dbReference type="GO" id="GO:0003677">
    <property type="term" value="F:DNA binding"/>
    <property type="evidence" value="ECO:0007669"/>
    <property type="project" value="UniProtKB-KW"/>
</dbReference>
<comment type="similarity">
    <text evidence="1">Belongs to the DNA polymerase type-B family.</text>
</comment>
<keyword evidence="1" id="KW-0862">Zinc</keyword>
<keyword evidence="1" id="KW-0238">DNA-binding</keyword>
<comment type="subcellular location">
    <subcellularLocation>
        <location evidence="1">Nucleus</location>
    </subcellularLocation>
</comment>
<comment type="function">
    <text evidence="1">DNA polymerase II participates in chromosomal DNA replication.</text>
</comment>
<dbReference type="GO" id="GO:0045004">
    <property type="term" value="P:DNA replication proofreading"/>
    <property type="evidence" value="ECO:0007669"/>
    <property type="project" value="TreeGrafter"/>
</dbReference>
<evidence type="ECO:0000313" key="2">
    <source>
        <dbReference type="EMBL" id="KAG5170458.1"/>
    </source>
</evidence>
<keyword evidence="1" id="KW-0808">Transferase</keyword>
<dbReference type="PANTHER" id="PTHR10670:SF0">
    <property type="entry name" value="DNA POLYMERASE EPSILON CATALYTIC SUBUNIT A"/>
    <property type="match status" value="1"/>
</dbReference>
<dbReference type="GO" id="GO:0006287">
    <property type="term" value="P:base-excision repair, gap-filling"/>
    <property type="evidence" value="ECO:0007669"/>
    <property type="project" value="TreeGrafter"/>
</dbReference>
<dbReference type="GO" id="GO:0008270">
    <property type="term" value="F:zinc ion binding"/>
    <property type="evidence" value="ECO:0007669"/>
    <property type="project" value="UniProtKB-KW"/>
</dbReference>
<protein>
    <recommendedName>
        <fullName evidence="1">DNA polymerase epsilon catalytic subunit</fullName>
        <ecNumber evidence="1">2.7.7.7</ecNumber>
    </recommendedName>
</protein>
<comment type="caution">
    <text evidence="2">The sequence shown here is derived from an EMBL/GenBank/DDBJ whole genome shotgun (WGS) entry which is preliminary data.</text>
</comment>
<accession>A0A8H7Y3E8</accession>
<reference evidence="2" key="1">
    <citation type="submission" date="2021-02" db="EMBL/GenBank/DDBJ databases">
        <title>Psilocybe cubensis genome.</title>
        <authorList>
            <person name="Mckernan K.J."/>
            <person name="Crawford S."/>
            <person name="Trippe A."/>
            <person name="Kane L.T."/>
            <person name="Mclaughlin S."/>
        </authorList>
    </citation>
    <scope>NUCLEOTIDE SEQUENCE [LARGE SCALE GENOMIC DNA]</scope>
    <source>
        <strain evidence="2">MGC-MH-2018</strain>
    </source>
</reference>
<dbReference type="GO" id="GO:0008622">
    <property type="term" value="C:epsilon DNA polymerase complex"/>
    <property type="evidence" value="ECO:0007669"/>
    <property type="project" value="InterPro"/>
</dbReference>
<comment type="cofactor">
    <cofactor evidence="1">
        <name>[4Fe-4S] cluster</name>
        <dbReference type="ChEBI" id="CHEBI:49883"/>
    </cofactor>
</comment>
<gene>
    <name evidence="2" type="ORF">JR316_004847</name>
</gene>
<keyword evidence="1" id="KW-0235">DNA replication</keyword>
<dbReference type="GO" id="GO:0003887">
    <property type="term" value="F:DNA-directed DNA polymerase activity"/>
    <property type="evidence" value="ECO:0007669"/>
    <property type="project" value="UniProtKB-KW"/>
</dbReference>
<dbReference type="InterPro" id="IPR043502">
    <property type="entry name" value="DNA/RNA_pol_sf"/>
</dbReference>
<name>A0A8H7Y3E8_PSICU</name>
<proteinExistence type="inferred from homology"/>
<dbReference type="EMBL" id="JAFIQS010000004">
    <property type="protein sequence ID" value="KAG5170458.1"/>
    <property type="molecule type" value="Genomic_DNA"/>
</dbReference>
<dbReference type="InterPro" id="IPR029703">
    <property type="entry name" value="POL2"/>
</dbReference>
<keyword evidence="1" id="KW-0863">Zinc-finger</keyword>
<dbReference type="GO" id="GO:0000278">
    <property type="term" value="P:mitotic cell cycle"/>
    <property type="evidence" value="ECO:0007669"/>
    <property type="project" value="TreeGrafter"/>
</dbReference>
<dbReference type="GO" id="GO:0006272">
    <property type="term" value="P:leading strand elongation"/>
    <property type="evidence" value="ECO:0007669"/>
    <property type="project" value="TreeGrafter"/>
</dbReference>